<reference evidence="2 3" key="1">
    <citation type="submission" date="2016-10" db="EMBL/GenBank/DDBJ databases">
        <authorList>
            <person name="de Groot N.N."/>
        </authorList>
    </citation>
    <scope>NUCLEOTIDE SEQUENCE [LARGE SCALE GENOMIC DNA]</scope>
    <source>
        <strain evidence="2 3">DSM 27078</strain>
    </source>
</reference>
<evidence type="ECO:0000313" key="3">
    <source>
        <dbReference type="Proteomes" id="UP000198648"/>
    </source>
</evidence>
<dbReference type="RefSeq" id="WP_091465458.1">
    <property type="nucleotide sequence ID" value="NZ_FOEI01000001.1"/>
</dbReference>
<dbReference type="AlphaFoldDB" id="A0A1H8ZPE7"/>
<protein>
    <submittedName>
        <fullName evidence="2">Uncharacterized protein</fullName>
    </submittedName>
</protein>
<dbReference type="OrthoDB" id="1290643at2"/>
<proteinExistence type="predicted"/>
<sequence>MKKKLLFIVFYAISLNAQVGIGTTTPNAILDINSSLPSPSTDKAGLLPPVVELTATNSNTTTTIGVNIVNPNGGGAPAQGTIVYNTNTSAPGPYQVTPGYYFYNGTIWEKISSGTNTNWTLIGNAGTTAGTNFIGTTDSQDLRFKTGGINRFNISNTNGQLQSYNLGTTTNPTYSFQGDQNTGIWSSAADNLNFSTDGTQRMIIGSNGNIGVSTSVPATTKMEVLSSGTDDAVFGHTPNVGGVLGRETDIIIGVPPQTISGAGVFASNPTAGYTSSFSQSTGAATVAANINYSDVWMASYNYVQNGSATYNPSANYNQLNITNNTLGGTQVALKTYLNRGTLTGNPGFSVGIQGIANSQNQDSFGVQGSAFCNTNTRAGGYFESLNYAGTSQAYAYVGTTATTGVARKIMGTNSVSEIVPTEKHGRVTLTCPESPEYWYQDYGTVQMTNGKATIILDEILSDIIIVDEENPIRVICTPVGMPFFNGVTIMNQTTNSVEILELNGGNHSGKLQYQIVVKPKTGYGEGRFPQAPGPAYLKSDKEPLAAKTKNQPNDGRKIFQWPADHIVYKYNPEDFIKIGDVVPAGPNAGKIFLGNGKYNEGNPATVINKK</sequence>
<name>A0A1H8ZPE7_9FLAO</name>
<organism evidence="2 3">
    <name type="scientific">Flavobacterium urocaniciphilum</name>
    <dbReference type="NCBI Taxonomy" id="1299341"/>
    <lineage>
        <taxon>Bacteria</taxon>
        <taxon>Pseudomonadati</taxon>
        <taxon>Bacteroidota</taxon>
        <taxon>Flavobacteriia</taxon>
        <taxon>Flavobacteriales</taxon>
        <taxon>Flavobacteriaceae</taxon>
        <taxon>Flavobacterium</taxon>
    </lineage>
</organism>
<dbReference type="Proteomes" id="UP000198648">
    <property type="component" value="Unassembled WGS sequence"/>
</dbReference>
<dbReference type="EMBL" id="FOEI01000001">
    <property type="protein sequence ID" value="SEP66177.1"/>
    <property type="molecule type" value="Genomic_DNA"/>
</dbReference>
<keyword evidence="1" id="KW-0732">Signal</keyword>
<dbReference type="STRING" id="1299341.SAMN05444005_101822"/>
<accession>A0A1H8ZPE7</accession>
<evidence type="ECO:0000256" key="1">
    <source>
        <dbReference type="SAM" id="SignalP"/>
    </source>
</evidence>
<gene>
    <name evidence="2" type="ORF">SAMN05444005_101822</name>
</gene>
<feature type="signal peptide" evidence="1">
    <location>
        <begin position="1"/>
        <end position="19"/>
    </location>
</feature>
<feature type="chain" id="PRO_5011669137" evidence="1">
    <location>
        <begin position="20"/>
        <end position="610"/>
    </location>
</feature>
<keyword evidence="3" id="KW-1185">Reference proteome</keyword>
<evidence type="ECO:0000313" key="2">
    <source>
        <dbReference type="EMBL" id="SEP66177.1"/>
    </source>
</evidence>